<sequence length="365" mass="40881">MSIRNFIPTKMYLCHDHDTVFAMGMPRTIEVSALALAPLERVPKAANFFETWPPSYVCVMPHLTGSGKSAHRDANSNWLLEGEASWRLSYCFCDRANACSRRQSSLSDSSSQAWVGKRRLGFCDRRRKRNLLARPSHFRRRTIGIRPCARPFRMIDLAGLRPHSSRVKQGNATTAFFISSSPPSEVYHAYTRSRFDPGIDQHASSPCILSPFPERYCVYGVPRVLVGTSILLAALDVILFVDNAGAIGSSLCSYAPEYPSGLYIEEGGYGTIWYLRSVVCMLHPAEFTTSSTPSSSEYHRQHHLLALAPDNCNHAELYHSNASGFFNIGTETNRLDQTCHRLFYVRCSTGHVSVPNTKAYNILPM</sequence>
<proteinExistence type="predicted"/>
<reference evidence="2" key="1">
    <citation type="journal article" date="2017" name="Nat. Ecol. Evol.">
        <title>Genome expansion and lineage-specific genetic innovations in the forest pathogenic fungi Armillaria.</title>
        <authorList>
            <person name="Sipos G."/>
            <person name="Prasanna A.N."/>
            <person name="Walter M.C."/>
            <person name="O'Connor E."/>
            <person name="Balint B."/>
            <person name="Krizsan K."/>
            <person name="Kiss B."/>
            <person name="Hess J."/>
            <person name="Varga T."/>
            <person name="Slot J."/>
            <person name="Riley R."/>
            <person name="Boka B."/>
            <person name="Rigling D."/>
            <person name="Barry K."/>
            <person name="Lee J."/>
            <person name="Mihaltcheva S."/>
            <person name="LaButti K."/>
            <person name="Lipzen A."/>
            <person name="Waldron R."/>
            <person name="Moloney N.M."/>
            <person name="Sperisen C."/>
            <person name="Kredics L."/>
            <person name="Vagvoelgyi C."/>
            <person name="Patrignani A."/>
            <person name="Fitzpatrick D."/>
            <person name="Nagy I."/>
            <person name="Doyle S."/>
            <person name="Anderson J.B."/>
            <person name="Grigoriev I.V."/>
            <person name="Gueldener U."/>
            <person name="Muensterkoetter M."/>
            <person name="Nagy L.G."/>
        </authorList>
    </citation>
    <scope>NUCLEOTIDE SEQUENCE [LARGE SCALE GENOMIC DNA]</scope>
    <source>
        <strain evidence="2">C18/9</strain>
    </source>
</reference>
<dbReference type="Proteomes" id="UP000219338">
    <property type="component" value="Unassembled WGS sequence"/>
</dbReference>
<accession>A0A284QRM7</accession>
<dbReference type="AlphaFoldDB" id="A0A284QRM7"/>
<organism evidence="1 2">
    <name type="scientific">Armillaria ostoyae</name>
    <name type="common">Armillaria root rot fungus</name>
    <dbReference type="NCBI Taxonomy" id="47428"/>
    <lineage>
        <taxon>Eukaryota</taxon>
        <taxon>Fungi</taxon>
        <taxon>Dikarya</taxon>
        <taxon>Basidiomycota</taxon>
        <taxon>Agaricomycotina</taxon>
        <taxon>Agaricomycetes</taxon>
        <taxon>Agaricomycetidae</taxon>
        <taxon>Agaricales</taxon>
        <taxon>Marasmiineae</taxon>
        <taxon>Physalacriaceae</taxon>
        <taxon>Armillaria</taxon>
    </lineage>
</organism>
<protein>
    <submittedName>
        <fullName evidence="1">Uncharacterized protein</fullName>
    </submittedName>
</protein>
<dbReference type="EMBL" id="FUEG01000001">
    <property type="protein sequence ID" value="SJK99130.1"/>
    <property type="molecule type" value="Genomic_DNA"/>
</dbReference>
<name>A0A284QRM7_ARMOS</name>
<evidence type="ECO:0000313" key="1">
    <source>
        <dbReference type="EMBL" id="SJK99130.1"/>
    </source>
</evidence>
<keyword evidence="2" id="KW-1185">Reference proteome</keyword>
<gene>
    <name evidence="1" type="ORF">ARMOST_02417</name>
</gene>
<evidence type="ECO:0000313" key="2">
    <source>
        <dbReference type="Proteomes" id="UP000219338"/>
    </source>
</evidence>